<dbReference type="Proteomes" id="UP000199026">
    <property type="component" value="Unassembled WGS sequence"/>
</dbReference>
<comment type="similarity">
    <text evidence="1">Belongs to the ATP12 family.</text>
</comment>
<dbReference type="InterPro" id="IPR011419">
    <property type="entry name" value="ATP12_ATP_synth-F1-assembly"/>
</dbReference>
<organism evidence="4 5">
    <name type="scientific">Lentibacter algarum</name>
    <dbReference type="NCBI Taxonomy" id="576131"/>
    <lineage>
        <taxon>Bacteria</taxon>
        <taxon>Pseudomonadati</taxon>
        <taxon>Pseudomonadota</taxon>
        <taxon>Alphaproteobacteria</taxon>
        <taxon>Rhodobacterales</taxon>
        <taxon>Roseobacteraceae</taxon>
        <taxon>Lentibacter</taxon>
    </lineage>
</organism>
<dbReference type="GeneID" id="78123207"/>
<proteinExistence type="inferred from homology"/>
<keyword evidence="3" id="KW-0143">Chaperone</keyword>
<keyword evidence="2" id="KW-0809">Transit peptide</keyword>
<dbReference type="PANTHER" id="PTHR21013:SF10">
    <property type="entry name" value="ATP SYNTHASE MITOCHONDRIAL F1 COMPLEX ASSEMBLY FACTOR 2"/>
    <property type="match status" value="1"/>
</dbReference>
<dbReference type="SUPFAM" id="SSF160909">
    <property type="entry name" value="ATP12-like"/>
    <property type="match status" value="1"/>
</dbReference>
<dbReference type="InterPro" id="IPR042272">
    <property type="entry name" value="ATP12_ATP_synth-F1-assembly_N"/>
</dbReference>
<accession>A0A1H3HFD6</accession>
<sequence>MSEWKMKRFWSEVTPKPVEGGFAIELDGRGVKTPAKTALIVPNAVLAERVAQEWRAVEAEIDPSKMPYTRSANAAIDKVAVQHSEVAGLIADYAGTDLLCYRAESPIELQERQAAAWDGALDWARERFGLELSIATGVMPVRQADASLARALELCEAMSAFSLTAFHDLVSMSGSFVLGLRAAEGCDTAENLWNTSRIDETWQEEQWGVDDEASEMAALKMTQFRHAYAFYHACVRP</sequence>
<evidence type="ECO:0000313" key="5">
    <source>
        <dbReference type="Proteomes" id="UP000199026"/>
    </source>
</evidence>
<evidence type="ECO:0000256" key="2">
    <source>
        <dbReference type="ARBA" id="ARBA00022946"/>
    </source>
</evidence>
<dbReference type="EMBL" id="FNPR01000001">
    <property type="protein sequence ID" value="SDY14181.1"/>
    <property type="molecule type" value="Genomic_DNA"/>
</dbReference>
<evidence type="ECO:0000313" key="4">
    <source>
        <dbReference type="EMBL" id="SDY14181.1"/>
    </source>
</evidence>
<dbReference type="Gene3D" id="1.10.3580.10">
    <property type="entry name" value="ATP12 ATPase"/>
    <property type="match status" value="1"/>
</dbReference>
<dbReference type="Gene3D" id="3.30.2180.10">
    <property type="entry name" value="ATP12-like"/>
    <property type="match status" value="1"/>
</dbReference>
<evidence type="ECO:0000256" key="1">
    <source>
        <dbReference type="ARBA" id="ARBA00008231"/>
    </source>
</evidence>
<reference evidence="4 5" key="1">
    <citation type="submission" date="2016-10" db="EMBL/GenBank/DDBJ databases">
        <authorList>
            <person name="de Groot N.N."/>
        </authorList>
    </citation>
    <scope>NUCLEOTIDE SEQUENCE [LARGE SCALE GENOMIC DNA]</scope>
    <source>
        <strain evidence="4 5">DSM 24677</strain>
    </source>
</reference>
<dbReference type="OrthoDB" id="9797825at2"/>
<protein>
    <submittedName>
        <fullName evidence="4">Chaperone required for the assembly of the F1-ATPase</fullName>
    </submittedName>
</protein>
<dbReference type="AlphaFoldDB" id="A0A1H3HFD6"/>
<name>A0A1H3HFD6_9RHOB</name>
<dbReference type="PANTHER" id="PTHR21013">
    <property type="entry name" value="ATP SYNTHASE MITOCHONDRIAL F1 COMPLEX ASSEMBLY FACTOR 2/ATP12 PROTEIN, MITOCHONDRIAL PRECURSOR"/>
    <property type="match status" value="1"/>
</dbReference>
<gene>
    <name evidence="4" type="ORF">SAMN05444486_101402</name>
</gene>
<dbReference type="RefSeq" id="WP_089887424.1">
    <property type="nucleotide sequence ID" value="NZ_CALJFH010000016.1"/>
</dbReference>
<dbReference type="STRING" id="576131.SAMN05444486_101402"/>
<evidence type="ECO:0000256" key="3">
    <source>
        <dbReference type="ARBA" id="ARBA00023186"/>
    </source>
</evidence>
<dbReference type="Pfam" id="PF07542">
    <property type="entry name" value="ATP12"/>
    <property type="match status" value="1"/>
</dbReference>
<dbReference type="InterPro" id="IPR023335">
    <property type="entry name" value="ATP12_ortho_dom_sf"/>
</dbReference>
<dbReference type="GO" id="GO:0043461">
    <property type="term" value="P:proton-transporting ATP synthase complex assembly"/>
    <property type="evidence" value="ECO:0007669"/>
    <property type="project" value="InterPro"/>
</dbReference>
<keyword evidence="5" id="KW-1185">Reference proteome</keyword>